<sequence length="144" mass="15019">MHLVEARKTVLGVSLSFLSLANAVALPQSDGGKGNYGNTPGKYCLCLRPGDGRQDPDPTKQVCPQFQQYGAFSTAIEFGGPGGGYFGACAQIGFNFKEQFAAACIATYGAAENDGQAGAQCCSADAKHESYSCQDYPPDQPSSS</sequence>
<name>A0A8H6RUT0_9PEZI</name>
<feature type="signal peptide" evidence="1">
    <location>
        <begin position="1"/>
        <end position="25"/>
    </location>
</feature>
<keyword evidence="3" id="KW-1185">Reference proteome</keyword>
<evidence type="ECO:0000256" key="1">
    <source>
        <dbReference type="SAM" id="SignalP"/>
    </source>
</evidence>
<reference evidence="2" key="1">
    <citation type="submission" date="2020-04" db="EMBL/GenBank/DDBJ databases">
        <title>Draft genome resource of the tomato pathogen Pseudocercospora fuligena.</title>
        <authorList>
            <person name="Zaccaron A."/>
        </authorList>
    </citation>
    <scope>NUCLEOTIDE SEQUENCE</scope>
    <source>
        <strain evidence="2">PF001</strain>
    </source>
</reference>
<evidence type="ECO:0000313" key="3">
    <source>
        <dbReference type="Proteomes" id="UP000660729"/>
    </source>
</evidence>
<dbReference type="EMBL" id="JABCIY010000016">
    <property type="protein sequence ID" value="KAF7197303.1"/>
    <property type="molecule type" value="Genomic_DNA"/>
</dbReference>
<protein>
    <submittedName>
        <fullName evidence="2">Uncharacterized protein</fullName>
    </submittedName>
</protein>
<accession>A0A8H6RUT0</accession>
<evidence type="ECO:0000313" key="2">
    <source>
        <dbReference type="EMBL" id="KAF7197303.1"/>
    </source>
</evidence>
<keyword evidence="1" id="KW-0732">Signal</keyword>
<feature type="chain" id="PRO_5034627226" evidence="1">
    <location>
        <begin position="26"/>
        <end position="144"/>
    </location>
</feature>
<dbReference type="AlphaFoldDB" id="A0A8H6RUT0"/>
<organism evidence="2 3">
    <name type="scientific">Pseudocercospora fuligena</name>
    <dbReference type="NCBI Taxonomy" id="685502"/>
    <lineage>
        <taxon>Eukaryota</taxon>
        <taxon>Fungi</taxon>
        <taxon>Dikarya</taxon>
        <taxon>Ascomycota</taxon>
        <taxon>Pezizomycotina</taxon>
        <taxon>Dothideomycetes</taxon>
        <taxon>Dothideomycetidae</taxon>
        <taxon>Mycosphaerellales</taxon>
        <taxon>Mycosphaerellaceae</taxon>
        <taxon>Pseudocercospora</taxon>
    </lineage>
</organism>
<comment type="caution">
    <text evidence="2">The sequence shown here is derived from an EMBL/GenBank/DDBJ whole genome shotgun (WGS) entry which is preliminary data.</text>
</comment>
<dbReference type="OrthoDB" id="10408589at2759"/>
<proteinExistence type="predicted"/>
<dbReference type="Proteomes" id="UP000660729">
    <property type="component" value="Unassembled WGS sequence"/>
</dbReference>
<gene>
    <name evidence="2" type="ORF">HII31_01354</name>
</gene>